<evidence type="ECO:0000313" key="1">
    <source>
        <dbReference type="EMBL" id="ETN99634.1"/>
    </source>
</evidence>
<dbReference type="EMBL" id="ASPP01043377">
    <property type="protein sequence ID" value="ETN99634.1"/>
    <property type="molecule type" value="Genomic_DNA"/>
</dbReference>
<protein>
    <submittedName>
        <fullName evidence="1">Uncharacterized protein</fullName>
    </submittedName>
</protein>
<evidence type="ECO:0000313" key="2">
    <source>
        <dbReference type="Proteomes" id="UP000023152"/>
    </source>
</evidence>
<keyword evidence="2" id="KW-1185">Reference proteome</keyword>
<proteinExistence type="predicted"/>
<dbReference type="AlphaFoldDB" id="X6LFW4"/>
<organism evidence="1 2">
    <name type="scientific">Reticulomyxa filosa</name>
    <dbReference type="NCBI Taxonomy" id="46433"/>
    <lineage>
        <taxon>Eukaryota</taxon>
        <taxon>Sar</taxon>
        <taxon>Rhizaria</taxon>
        <taxon>Retaria</taxon>
        <taxon>Foraminifera</taxon>
        <taxon>Monothalamids</taxon>
        <taxon>Reticulomyxidae</taxon>
        <taxon>Reticulomyxa</taxon>
    </lineage>
</organism>
<dbReference type="Proteomes" id="UP000023152">
    <property type="component" value="Unassembled WGS sequence"/>
</dbReference>
<gene>
    <name evidence="1" type="ORF">RFI_37836</name>
</gene>
<reference evidence="1 2" key="1">
    <citation type="journal article" date="2013" name="Curr. Biol.">
        <title>The Genome of the Foraminiferan Reticulomyxa filosa.</title>
        <authorList>
            <person name="Glockner G."/>
            <person name="Hulsmann N."/>
            <person name="Schleicher M."/>
            <person name="Noegel A.A."/>
            <person name="Eichinger L."/>
            <person name="Gallinger C."/>
            <person name="Pawlowski J."/>
            <person name="Sierra R."/>
            <person name="Euteneuer U."/>
            <person name="Pillet L."/>
            <person name="Moustafa A."/>
            <person name="Platzer M."/>
            <person name="Groth M."/>
            <person name="Szafranski K."/>
            <person name="Schliwa M."/>
        </authorList>
    </citation>
    <scope>NUCLEOTIDE SEQUENCE [LARGE SCALE GENOMIC DNA]</scope>
</reference>
<name>X6LFW4_RETFI</name>
<comment type="caution">
    <text evidence="1">The sequence shown here is derived from an EMBL/GenBank/DDBJ whole genome shotgun (WGS) entry which is preliminary data.</text>
</comment>
<sequence length="138" mass="16202">MENFDASNPQKKKKKKEIEQARSCDLQSFDEERFNIFVEELDLLKMFTCGESSKHNNCVQISLSANPLLRINTKYNFRIEPLDDYASFVKLLQTFQKFNDQLKEEQYTPTQQSHYSHTHTNSQSLESISQFSFCTSII</sequence>
<accession>X6LFW4</accession>